<evidence type="ECO:0000256" key="7">
    <source>
        <dbReference type="SAM" id="Phobius"/>
    </source>
</evidence>
<feature type="transmembrane region" description="Helical" evidence="7">
    <location>
        <begin position="351"/>
        <end position="374"/>
    </location>
</feature>
<comment type="similarity">
    <text evidence="6">Belongs to the ABC-4 integral membrane protein family.</text>
</comment>
<accession>A0AB33J395</accession>
<dbReference type="EMBL" id="AP035786">
    <property type="protein sequence ID" value="BFO74783.1"/>
    <property type="molecule type" value="Genomic_DNA"/>
</dbReference>
<dbReference type="PANTHER" id="PTHR30572">
    <property type="entry name" value="MEMBRANE COMPONENT OF TRANSPORTER-RELATED"/>
    <property type="match status" value="1"/>
</dbReference>
<name>A0AB33J395_9BACT</name>
<evidence type="ECO:0000259" key="8">
    <source>
        <dbReference type="Pfam" id="PF02687"/>
    </source>
</evidence>
<proteinExistence type="inferred from homology"/>
<keyword evidence="3 7" id="KW-0812">Transmembrane</keyword>
<reference evidence="10" key="1">
    <citation type="submission" date="2024-07" db="EMBL/GenBank/DDBJ databases">
        <title>Complete genome sequence of Prevotella sp. YM-2024 GTC17254.</title>
        <authorList>
            <person name="Hayashi M."/>
            <person name="Muto Y."/>
            <person name="Tanaka K."/>
            <person name="Niwa H."/>
        </authorList>
    </citation>
    <scope>NUCLEOTIDE SEQUENCE</scope>
    <source>
        <strain evidence="10">GTC17254</strain>
    </source>
</reference>
<dbReference type="GO" id="GO:0005886">
    <property type="term" value="C:plasma membrane"/>
    <property type="evidence" value="ECO:0007669"/>
    <property type="project" value="UniProtKB-SubCell"/>
</dbReference>
<dbReference type="Pfam" id="PF12704">
    <property type="entry name" value="MacB_PCD"/>
    <property type="match status" value="1"/>
</dbReference>
<evidence type="ECO:0000256" key="2">
    <source>
        <dbReference type="ARBA" id="ARBA00022475"/>
    </source>
</evidence>
<evidence type="ECO:0000259" key="9">
    <source>
        <dbReference type="Pfam" id="PF12704"/>
    </source>
</evidence>
<sequence length="442" mass="50087">MLKIIFKTLWNERSKNGWLAVELTLVGFFLFFIVYFALFQWPMFQSGKSYDNHHLYMVEFSRHTNQDEGWKPASANDSVYEQEVRHALQLVRGHEAVEECVAGTAESGLYGNNITATRFAVQTDTTRKISAQFFELLPMAGGDLLHLYRFRDAYTGQPIHLLRPGERGITAPHTVYISKYIAETTFPGQNPIGRQIRFDDERGSTFTVAGVFDDVHFQTMSVNDGSLMVFHNPNLDMKERWEGVRIMLRLREDADVGAFQQWFDTAVVPQLRTGNIYAVSLKSIVDLQKEQLETYGLMGAVRIAGIFTLFLLACIFLGTLGTFWLRMADRRDQIGVQKAMGADTRSIIKQYLLESGMLTTLSFLFSLVLAASILQPMGMFHISPNQESLGAHYSYLMYHPVRLFCLSALITYAVLILISCLATLIPAKQAARELPSEALREL</sequence>
<evidence type="ECO:0000313" key="10">
    <source>
        <dbReference type="EMBL" id="BFO74783.1"/>
    </source>
</evidence>
<comment type="subcellular location">
    <subcellularLocation>
        <location evidence="1">Cell membrane</location>
        <topology evidence="1">Multi-pass membrane protein</topology>
    </subcellularLocation>
</comment>
<organism evidence="10">
    <name type="scientific">Prevotella sp. GTC17254</name>
    <dbReference type="NCBI Taxonomy" id="3236794"/>
    <lineage>
        <taxon>Bacteria</taxon>
        <taxon>Pseudomonadati</taxon>
        <taxon>Bacteroidota</taxon>
        <taxon>Bacteroidia</taxon>
        <taxon>Bacteroidales</taxon>
        <taxon>Prevotellaceae</taxon>
        <taxon>Prevotella</taxon>
    </lineage>
</organism>
<feature type="transmembrane region" description="Helical" evidence="7">
    <location>
        <begin position="20"/>
        <end position="41"/>
    </location>
</feature>
<dbReference type="PANTHER" id="PTHR30572:SF4">
    <property type="entry name" value="ABC TRANSPORTER PERMEASE YTRF"/>
    <property type="match status" value="1"/>
</dbReference>
<feature type="domain" description="ABC3 transporter permease C-terminal" evidence="8">
    <location>
        <begin position="306"/>
        <end position="432"/>
    </location>
</feature>
<keyword evidence="5 7" id="KW-0472">Membrane</keyword>
<dbReference type="InterPro" id="IPR050250">
    <property type="entry name" value="Macrolide_Exporter_MacB"/>
</dbReference>
<evidence type="ECO:0000256" key="4">
    <source>
        <dbReference type="ARBA" id="ARBA00022989"/>
    </source>
</evidence>
<keyword evidence="2" id="KW-1003">Cell membrane</keyword>
<keyword evidence="4 7" id="KW-1133">Transmembrane helix</keyword>
<feature type="domain" description="MacB-like periplasmic core" evidence="9">
    <location>
        <begin position="158"/>
        <end position="262"/>
    </location>
</feature>
<evidence type="ECO:0000256" key="5">
    <source>
        <dbReference type="ARBA" id="ARBA00023136"/>
    </source>
</evidence>
<protein>
    <submittedName>
        <fullName evidence="10">FtsX-like permease family protein</fullName>
    </submittedName>
</protein>
<evidence type="ECO:0000256" key="3">
    <source>
        <dbReference type="ARBA" id="ARBA00022692"/>
    </source>
</evidence>
<feature type="transmembrane region" description="Helical" evidence="7">
    <location>
        <begin position="303"/>
        <end position="325"/>
    </location>
</feature>
<evidence type="ECO:0000256" key="6">
    <source>
        <dbReference type="ARBA" id="ARBA00038076"/>
    </source>
</evidence>
<dbReference type="AlphaFoldDB" id="A0AB33J395"/>
<dbReference type="InterPro" id="IPR025857">
    <property type="entry name" value="MacB_PCD"/>
</dbReference>
<dbReference type="InterPro" id="IPR003838">
    <property type="entry name" value="ABC3_permease_C"/>
</dbReference>
<evidence type="ECO:0000256" key="1">
    <source>
        <dbReference type="ARBA" id="ARBA00004651"/>
    </source>
</evidence>
<gene>
    <name evidence="10" type="ORF">GTC17254_23800</name>
</gene>
<feature type="transmembrane region" description="Helical" evidence="7">
    <location>
        <begin position="401"/>
        <end position="425"/>
    </location>
</feature>
<dbReference type="GO" id="GO:0022857">
    <property type="term" value="F:transmembrane transporter activity"/>
    <property type="evidence" value="ECO:0007669"/>
    <property type="project" value="TreeGrafter"/>
</dbReference>
<dbReference type="Pfam" id="PF02687">
    <property type="entry name" value="FtsX"/>
    <property type="match status" value="1"/>
</dbReference>